<gene>
    <name evidence="2" type="ORF">DY000_02053931</name>
</gene>
<name>A0ABQ7AF97_BRACR</name>
<evidence type="ECO:0000313" key="3">
    <source>
        <dbReference type="Proteomes" id="UP000266723"/>
    </source>
</evidence>
<comment type="caution">
    <text evidence="2">The sequence shown here is derived from an EMBL/GenBank/DDBJ whole genome shotgun (WGS) entry which is preliminary data.</text>
</comment>
<protein>
    <submittedName>
        <fullName evidence="2">Uncharacterized protein</fullName>
    </submittedName>
</protein>
<feature type="compositionally biased region" description="Basic and acidic residues" evidence="1">
    <location>
        <begin position="19"/>
        <end position="30"/>
    </location>
</feature>
<dbReference type="Proteomes" id="UP000266723">
    <property type="component" value="Unassembled WGS sequence"/>
</dbReference>
<feature type="region of interest" description="Disordered" evidence="1">
    <location>
        <begin position="1"/>
        <end position="51"/>
    </location>
</feature>
<keyword evidence="3" id="KW-1185">Reference proteome</keyword>
<proteinExistence type="predicted"/>
<dbReference type="EMBL" id="QGKV02002055">
    <property type="protein sequence ID" value="KAF3496276.1"/>
    <property type="molecule type" value="Genomic_DNA"/>
</dbReference>
<evidence type="ECO:0000256" key="1">
    <source>
        <dbReference type="SAM" id="MobiDB-lite"/>
    </source>
</evidence>
<sequence>MRQSNGSVERRWRLRGRSRRETDELSERRAQAQGSPPVRSSRMESLCPLDAGHGLTGEHRTKLSSVQAPNSVHIYTLSPAELVICWCDSHHSSHPLSVLLLVLTMSTVKLQTRLNL</sequence>
<reference evidence="2 3" key="1">
    <citation type="journal article" date="2020" name="BMC Genomics">
        <title>Intraspecific diversification of the crop wild relative Brassica cretica Lam. using demographic model selection.</title>
        <authorList>
            <person name="Kioukis A."/>
            <person name="Michalopoulou V.A."/>
            <person name="Briers L."/>
            <person name="Pirintsos S."/>
            <person name="Studholme D.J."/>
            <person name="Pavlidis P."/>
            <person name="Sarris P.F."/>
        </authorList>
    </citation>
    <scope>NUCLEOTIDE SEQUENCE [LARGE SCALE GENOMIC DNA]</scope>
    <source>
        <strain evidence="3">cv. PFS-1207/04</strain>
    </source>
</reference>
<evidence type="ECO:0000313" key="2">
    <source>
        <dbReference type="EMBL" id="KAF3496276.1"/>
    </source>
</evidence>
<organism evidence="2 3">
    <name type="scientific">Brassica cretica</name>
    <name type="common">Mustard</name>
    <dbReference type="NCBI Taxonomy" id="69181"/>
    <lineage>
        <taxon>Eukaryota</taxon>
        <taxon>Viridiplantae</taxon>
        <taxon>Streptophyta</taxon>
        <taxon>Embryophyta</taxon>
        <taxon>Tracheophyta</taxon>
        <taxon>Spermatophyta</taxon>
        <taxon>Magnoliopsida</taxon>
        <taxon>eudicotyledons</taxon>
        <taxon>Gunneridae</taxon>
        <taxon>Pentapetalae</taxon>
        <taxon>rosids</taxon>
        <taxon>malvids</taxon>
        <taxon>Brassicales</taxon>
        <taxon>Brassicaceae</taxon>
        <taxon>Brassiceae</taxon>
        <taxon>Brassica</taxon>
    </lineage>
</organism>
<accession>A0ABQ7AF97</accession>